<evidence type="ECO:0000313" key="3">
    <source>
        <dbReference type="Proteomes" id="UP001627154"/>
    </source>
</evidence>
<gene>
    <name evidence="2" type="ORF">TKK_016274</name>
</gene>
<dbReference type="EMBL" id="JBJJXI010000129">
    <property type="protein sequence ID" value="KAL3388552.1"/>
    <property type="molecule type" value="Genomic_DNA"/>
</dbReference>
<dbReference type="InterPro" id="IPR016024">
    <property type="entry name" value="ARM-type_fold"/>
</dbReference>
<feature type="compositionally biased region" description="Basic and acidic residues" evidence="1">
    <location>
        <begin position="270"/>
        <end position="279"/>
    </location>
</feature>
<accession>A0ABD2W603</accession>
<dbReference type="PANTHER" id="PTHR23254">
    <property type="entry name" value="EIF4G DOMAIN PROTEIN"/>
    <property type="match status" value="1"/>
</dbReference>
<dbReference type="SUPFAM" id="SSF48371">
    <property type="entry name" value="ARM repeat"/>
    <property type="match status" value="1"/>
</dbReference>
<reference evidence="2 3" key="1">
    <citation type="journal article" date="2024" name="bioRxiv">
        <title>A reference genome for Trichogramma kaykai: A tiny desert-dwelling parasitoid wasp with competing sex-ratio distorters.</title>
        <authorList>
            <person name="Culotta J."/>
            <person name="Lindsey A.R."/>
        </authorList>
    </citation>
    <scope>NUCLEOTIDE SEQUENCE [LARGE SCALE GENOMIC DNA]</scope>
    <source>
        <strain evidence="2 3">KSX58</strain>
    </source>
</reference>
<feature type="region of interest" description="Disordered" evidence="1">
    <location>
        <begin position="265"/>
        <end position="386"/>
    </location>
</feature>
<evidence type="ECO:0000256" key="1">
    <source>
        <dbReference type="SAM" id="MobiDB-lite"/>
    </source>
</evidence>
<dbReference type="InterPro" id="IPR051367">
    <property type="entry name" value="mRNA_TranslReg/HistoneTransl"/>
</dbReference>
<feature type="compositionally biased region" description="Basic and acidic residues" evidence="1">
    <location>
        <begin position="306"/>
        <end position="324"/>
    </location>
</feature>
<organism evidence="2 3">
    <name type="scientific">Trichogramma kaykai</name>
    <dbReference type="NCBI Taxonomy" id="54128"/>
    <lineage>
        <taxon>Eukaryota</taxon>
        <taxon>Metazoa</taxon>
        <taxon>Ecdysozoa</taxon>
        <taxon>Arthropoda</taxon>
        <taxon>Hexapoda</taxon>
        <taxon>Insecta</taxon>
        <taxon>Pterygota</taxon>
        <taxon>Neoptera</taxon>
        <taxon>Endopterygota</taxon>
        <taxon>Hymenoptera</taxon>
        <taxon>Apocrita</taxon>
        <taxon>Proctotrupomorpha</taxon>
        <taxon>Chalcidoidea</taxon>
        <taxon>Trichogrammatidae</taxon>
        <taxon>Trichogramma</taxon>
    </lineage>
</organism>
<dbReference type="Gene3D" id="1.25.40.180">
    <property type="match status" value="1"/>
</dbReference>
<evidence type="ECO:0008006" key="4">
    <source>
        <dbReference type="Google" id="ProtNLM"/>
    </source>
</evidence>
<name>A0ABD2W603_9HYME</name>
<proteinExistence type="predicted"/>
<comment type="caution">
    <text evidence="2">The sequence shown here is derived from an EMBL/GenBank/DDBJ whole genome shotgun (WGS) entry which is preliminary data.</text>
</comment>
<protein>
    <recommendedName>
        <fullName evidence="4">MIF4G domain-containing protein</fullName>
    </recommendedName>
</protein>
<dbReference type="PANTHER" id="PTHR23254:SF18">
    <property type="entry name" value="RE28271P"/>
    <property type="match status" value="1"/>
</dbReference>
<dbReference type="Proteomes" id="UP001627154">
    <property type="component" value="Unassembled WGS sequence"/>
</dbReference>
<evidence type="ECO:0000313" key="2">
    <source>
        <dbReference type="EMBL" id="KAL3388552.1"/>
    </source>
</evidence>
<dbReference type="AlphaFoldDB" id="A0ABD2W603"/>
<feature type="compositionally biased region" description="Basic and acidic residues" evidence="1">
    <location>
        <begin position="375"/>
        <end position="386"/>
    </location>
</feature>
<keyword evidence="3" id="KW-1185">Reference proteome</keyword>
<sequence>MAGIAKGRGRGFAPPVQVAPLRRPGMKQYSELVTCIENMQLKDVVTKDLLAKTVDDIIPVIEEAMTKSSLPEIMNELHERALDDRAFTIKLSTICDPKIIGITDKNSNSLRVLLLQTLQKDYEERGELKKKSEHVLRNAISLMGEVYYRYIVGGKPFEYLAAPLISYIEMLLESAEEEDIELAVREISINGKSLSLQAVPELKNLILKFKQTLIKRNLSAKSRALILLVLELENNNYEPLNAEKEEFYASELGSVYEEIRKVNKNNTSEAEVRPKKAVEKPGSYPNSYKRPTGASPQVKSASAKADPQKPETKIQEKCENEESSHSNNYKRPTPRAIRGAGAANSDNARDNRGNNTKKSPREKKDTAPNTNSKAWGHDDRFDKNYD</sequence>